<dbReference type="EMBL" id="BAABAZ010000005">
    <property type="protein sequence ID" value="GAA4284183.1"/>
    <property type="molecule type" value="Genomic_DNA"/>
</dbReference>
<dbReference type="RefSeq" id="WP_236864296.1">
    <property type="nucleotide sequence ID" value="NZ_BAABAZ010000005.1"/>
</dbReference>
<reference evidence="2" key="1">
    <citation type="journal article" date="2019" name="Int. J. Syst. Evol. Microbiol.">
        <title>The Global Catalogue of Microorganisms (GCM) 10K type strain sequencing project: providing services to taxonomists for standard genome sequencing and annotation.</title>
        <authorList>
            <consortium name="The Broad Institute Genomics Platform"/>
            <consortium name="The Broad Institute Genome Sequencing Center for Infectious Disease"/>
            <person name="Wu L."/>
            <person name="Ma J."/>
        </authorList>
    </citation>
    <scope>NUCLEOTIDE SEQUENCE [LARGE SCALE GENOMIC DNA]</scope>
    <source>
        <strain evidence="2">JCM 17458</strain>
    </source>
</reference>
<protein>
    <submittedName>
        <fullName evidence="1">Uncharacterized protein</fullName>
    </submittedName>
</protein>
<name>A0ABP8EJQ7_9MICO</name>
<keyword evidence="2" id="KW-1185">Reference proteome</keyword>
<sequence>MTDMPSAPHPARVAFARALLSIRDPECLSGPAVDEETMLSHPEVADALDALDCIWIDIEDIAAEDRHAGDEGKRPED</sequence>
<comment type="caution">
    <text evidence="1">The sequence shown here is derived from an EMBL/GenBank/DDBJ whole genome shotgun (WGS) entry which is preliminary data.</text>
</comment>
<gene>
    <name evidence="1" type="ORF">GCM10022261_17140</name>
</gene>
<accession>A0ABP8EJQ7</accession>
<organism evidence="1 2">
    <name type="scientific">Brevibacterium daeguense</name>
    <dbReference type="NCBI Taxonomy" id="909936"/>
    <lineage>
        <taxon>Bacteria</taxon>
        <taxon>Bacillati</taxon>
        <taxon>Actinomycetota</taxon>
        <taxon>Actinomycetes</taxon>
        <taxon>Micrococcales</taxon>
        <taxon>Brevibacteriaceae</taxon>
        <taxon>Brevibacterium</taxon>
    </lineage>
</organism>
<evidence type="ECO:0000313" key="1">
    <source>
        <dbReference type="EMBL" id="GAA4284183.1"/>
    </source>
</evidence>
<evidence type="ECO:0000313" key="2">
    <source>
        <dbReference type="Proteomes" id="UP001501586"/>
    </source>
</evidence>
<proteinExistence type="predicted"/>
<dbReference type="Proteomes" id="UP001501586">
    <property type="component" value="Unassembled WGS sequence"/>
</dbReference>